<evidence type="ECO:0000256" key="2">
    <source>
        <dbReference type="SAM" id="SignalP"/>
    </source>
</evidence>
<evidence type="ECO:0000313" key="4">
    <source>
        <dbReference type="Proteomes" id="UP001286313"/>
    </source>
</evidence>
<organism evidence="3 4">
    <name type="scientific">Petrolisthes cinctipes</name>
    <name type="common">Flat porcelain crab</name>
    <dbReference type="NCBI Taxonomy" id="88211"/>
    <lineage>
        <taxon>Eukaryota</taxon>
        <taxon>Metazoa</taxon>
        <taxon>Ecdysozoa</taxon>
        <taxon>Arthropoda</taxon>
        <taxon>Crustacea</taxon>
        <taxon>Multicrustacea</taxon>
        <taxon>Malacostraca</taxon>
        <taxon>Eumalacostraca</taxon>
        <taxon>Eucarida</taxon>
        <taxon>Decapoda</taxon>
        <taxon>Pleocyemata</taxon>
        <taxon>Anomura</taxon>
        <taxon>Galatheoidea</taxon>
        <taxon>Porcellanidae</taxon>
        <taxon>Petrolisthes</taxon>
    </lineage>
</organism>
<evidence type="ECO:0000313" key="3">
    <source>
        <dbReference type="EMBL" id="KAK3895063.1"/>
    </source>
</evidence>
<name>A0AAE1GKJ7_PETCI</name>
<gene>
    <name evidence="3" type="ORF">Pcinc_001231</name>
</gene>
<accession>A0AAE1GKJ7</accession>
<sequence length="189" mass="21051">MKLGDWKGSPTAKRKSLRQHQAFQWLQLSLLWLLLQQQQLCHQHQQLLSEYIVKTDKSHLVYVFLSIDVPDAEEEFTVEHSYSAQSPDSTSTTQPSSRPASCSVSRCGSATSKGAARGDEHELVSDILQVQKGIGDILENHLQNTASSLVSMAASLQEDHSSKDGFTLGNWRQVQSLILLLFTKQSNSI</sequence>
<dbReference type="Proteomes" id="UP001286313">
    <property type="component" value="Unassembled WGS sequence"/>
</dbReference>
<keyword evidence="2" id="KW-0732">Signal</keyword>
<protein>
    <submittedName>
        <fullName evidence="3">Uncharacterized protein</fullName>
    </submittedName>
</protein>
<feature type="region of interest" description="Disordered" evidence="1">
    <location>
        <begin position="79"/>
        <end position="105"/>
    </location>
</feature>
<reference evidence="3" key="1">
    <citation type="submission" date="2023-10" db="EMBL/GenBank/DDBJ databases">
        <title>Genome assemblies of two species of porcelain crab, Petrolisthes cinctipes and Petrolisthes manimaculis (Anomura: Porcellanidae).</title>
        <authorList>
            <person name="Angst P."/>
        </authorList>
    </citation>
    <scope>NUCLEOTIDE SEQUENCE</scope>
    <source>
        <strain evidence="3">PB745_01</strain>
        <tissue evidence="3">Gill</tissue>
    </source>
</reference>
<feature type="compositionally biased region" description="Low complexity" evidence="1">
    <location>
        <begin position="83"/>
        <end position="101"/>
    </location>
</feature>
<proteinExistence type="predicted"/>
<dbReference type="EMBL" id="JAWQEG010000069">
    <property type="protein sequence ID" value="KAK3895063.1"/>
    <property type="molecule type" value="Genomic_DNA"/>
</dbReference>
<evidence type="ECO:0000256" key="1">
    <source>
        <dbReference type="SAM" id="MobiDB-lite"/>
    </source>
</evidence>
<feature type="chain" id="PRO_5042243804" evidence="2">
    <location>
        <begin position="38"/>
        <end position="189"/>
    </location>
</feature>
<keyword evidence="4" id="KW-1185">Reference proteome</keyword>
<comment type="caution">
    <text evidence="3">The sequence shown here is derived from an EMBL/GenBank/DDBJ whole genome shotgun (WGS) entry which is preliminary data.</text>
</comment>
<dbReference type="AlphaFoldDB" id="A0AAE1GKJ7"/>
<feature type="signal peptide" evidence="2">
    <location>
        <begin position="1"/>
        <end position="37"/>
    </location>
</feature>